<proteinExistence type="predicted"/>
<evidence type="ECO:0000313" key="2">
    <source>
        <dbReference type="Proteomes" id="UP001239111"/>
    </source>
</evidence>
<keyword evidence="2" id="KW-1185">Reference proteome</keyword>
<sequence>KSSPNVWTEDDVSSDDIMIFRGQIAHSRTSRSYGGTYRRHWIMEVKIPGMAFVVKHYLYPSDALVRTPGSMYSGDEHQCLHNGQEIDYEVCDNLCRRLKNVQIRRGLCLNNVCFCEWKIPNFEYGSIYLSIAVSNYVGSSDKESIKRLQEVSKRIDSSPNSATQRPLQLLGAGECLAPESSLEAQQSCSKDECNAIDVDKKVNKCRYDGHIISEETCDDKCRMLNTVYGIQIIKGKCIGGECYCIYPPMQSGCSRKMKFEELEMSFALLPLNSRLAEESMELYCRLGSSFYSD</sequence>
<reference evidence="1" key="1">
    <citation type="submission" date="2023-04" db="EMBL/GenBank/DDBJ databases">
        <title>A chromosome-level genome assembly of the parasitoid wasp Eretmocerus hayati.</title>
        <authorList>
            <person name="Zhong Y."/>
            <person name="Liu S."/>
            <person name="Liu Y."/>
        </authorList>
    </citation>
    <scope>NUCLEOTIDE SEQUENCE</scope>
    <source>
        <strain evidence="1">ZJU_SS_LIU_2023</strain>
    </source>
</reference>
<gene>
    <name evidence="1" type="ORF">QAD02_009558</name>
</gene>
<dbReference type="EMBL" id="CM056744">
    <property type="protein sequence ID" value="KAJ8667895.1"/>
    <property type="molecule type" value="Genomic_DNA"/>
</dbReference>
<accession>A0ACC2N9S5</accession>
<feature type="non-terminal residue" evidence="1">
    <location>
        <position position="1"/>
    </location>
</feature>
<organism evidence="1 2">
    <name type="scientific">Eretmocerus hayati</name>
    <dbReference type="NCBI Taxonomy" id="131215"/>
    <lineage>
        <taxon>Eukaryota</taxon>
        <taxon>Metazoa</taxon>
        <taxon>Ecdysozoa</taxon>
        <taxon>Arthropoda</taxon>
        <taxon>Hexapoda</taxon>
        <taxon>Insecta</taxon>
        <taxon>Pterygota</taxon>
        <taxon>Neoptera</taxon>
        <taxon>Endopterygota</taxon>
        <taxon>Hymenoptera</taxon>
        <taxon>Apocrita</taxon>
        <taxon>Proctotrupomorpha</taxon>
        <taxon>Chalcidoidea</taxon>
        <taxon>Aphelinidae</taxon>
        <taxon>Aphelininae</taxon>
        <taxon>Eretmocerus</taxon>
    </lineage>
</organism>
<comment type="caution">
    <text evidence="1">The sequence shown here is derived from an EMBL/GenBank/DDBJ whole genome shotgun (WGS) entry which is preliminary data.</text>
</comment>
<name>A0ACC2N9S5_9HYME</name>
<dbReference type="Proteomes" id="UP001239111">
    <property type="component" value="Chromosome 4"/>
</dbReference>
<evidence type="ECO:0000313" key="1">
    <source>
        <dbReference type="EMBL" id="KAJ8667895.1"/>
    </source>
</evidence>
<protein>
    <submittedName>
        <fullName evidence="1">Uncharacterized protein</fullName>
    </submittedName>
</protein>